<evidence type="ECO:0000313" key="2">
    <source>
        <dbReference type="EMBL" id="TVO66284.1"/>
    </source>
</evidence>
<evidence type="ECO:0000313" key="3">
    <source>
        <dbReference type="Proteomes" id="UP000316688"/>
    </source>
</evidence>
<comment type="caution">
    <text evidence="2">The sequence shown here is derived from an EMBL/GenBank/DDBJ whole genome shotgun (WGS) entry which is preliminary data.</text>
</comment>
<keyword evidence="1" id="KW-1133">Transmembrane helix</keyword>
<feature type="transmembrane region" description="Helical" evidence="1">
    <location>
        <begin position="82"/>
        <end position="102"/>
    </location>
</feature>
<feature type="transmembrane region" description="Helical" evidence="1">
    <location>
        <begin position="332"/>
        <end position="361"/>
    </location>
</feature>
<name>A0A557RM82_9GAMM</name>
<dbReference type="Proteomes" id="UP000316688">
    <property type="component" value="Unassembled WGS sequence"/>
</dbReference>
<feature type="transmembrane region" description="Helical" evidence="1">
    <location>
        <begin position="166"/>
        <end position="187"/>
    </location>
</feature>
<dbReference type="RefSeq" id="WP_144346855.1">
    <property type="nucleotide sequence ID" value="NZ_VMKP01000001.1"/>
</dbReference>
<feature type="transmembrane region" description="Helical" evidence="1">
    <location>
        <begin position="223"/>
        <end position="245"/>
    </location>
</feature>
<protein>
    <submittedName>
        <fullName evidence="2">Uncharacterized protein</fullName>
    </submittedName>
</protein>
<evidence type="ECO:0000256" key="1">
    <source>
        <dbReference type="SAM" id="Phobius"/>
    </source>
</evidence>
<feature type="transmembrane region" description="Helical" evidence="1">
    <location>
        <begin position="60"/>
        <end position="76"/>
    </location>
</feature>
<proteinExistence type="predicted"/>
<feature type="transmembrane region" description="Helical" evidence="1">
    <location>
        <begin position="123"/>
        <end position="146"/>
    </location>
</feature>
<dbReference type="EMBL" id="VMKP01000001">
    <property type="protein sequence ID" value="TVO66284.1"/>
    <property type="molecule type" value="Genomic_DNA"/>
</dbReference>
<keyword evidence="1" id="KW-0812">Transmembrane</keyword>
<feature type="transmembrane region" description="Helical" evidence="1">
    <location>
        <begin position="367"/>
        <end position="392"/>
    </location>
</feature>
<organism evidence="2 3">
    <name type="scientific">Spiribacter aquaticus</name>
    <dbReference type="NCBI Taxonomy" id="1935996"/>
    <lineage>
        <taxon>Bacteria</taxon>
        <taxon>Pseudomonadati</taxon>
        <taxon>Pseudomonadota</taxon>
        <taxon>Gammaproteobacteria</taxon>
        <taxon>Chromatiales</taxon>
        <taxon>Ectothiorhodospiraceae</taxon>
        <taxon>Spiribacter</taxon>
    </lineage>
</organism>
<accession>A0A557RM82</accession>
<feature type="transmembrane region" description="Helical" evidence="1">
    <location>
        <begin position="194"/>
        <end position="211"/>
    </location>
</feature>
<feature type="transmembrane region" description="Helical" evidence="1">
    <location>
        <begin position="296"/>
        <end position="320"/>
    </location>
</feature>
<feature type="transmembrane region" description="Helical" evidence="1">
    <location>
        <begin position="252"/>
        <end position="272"/>
    </location>
</feature>
<dbReference type="PROSITE" id="PS51257">
    <property type="entry name" value="PROKAR_LIPOPROTEIN"/>
    <property type="match status" value="1"/>
</dbReference>
<gene>
    <name evidence="2" type="ORF">FPL11_00915</name>
</gene>
<sequence length="428" mass="43828">MPFKPVPATVAGLALTACIALSAVASLTGVVPLLAAGLPAWLAGVILWRDVPRRVRIQSSVLLAVGALGLGVGFFAEGTVDWRTAVAGNALLIAMLGAVSFLRLIAVPPAAASAQVPLGRRSLATTLAGVHLFGSVVNLPTVFIMARRMSDGRTLSRQQAITLVRGFGSAAFWSPFFAAMAAALTYAPGARLPTLLAFGVPLALVALLITFRDVSALDAEGFVGYPINFSSLWLPGLLALAILLAHSWRPSLSVLGLIALLAPTVTAAALLINQRHPARTLADHVRSGLPAMRGELVLFLSAGVMAAGLMSLVAVTGLALPFERFGGPQAGLLLALLVGLAIVGVHPVIGVAAAAAVVAPLDPDPSLLASCFLAAWGIGVAVSPLSALNLALQGAYALQPLQILRWNLPYAAIMIAVAAGLFMLHPGG</sequence>
<keyword evidence="1" id="KW-0472">Membrane</keyword>
<reference evidence="2 3" key="1">
    <citation type="submission" date="2019-07" db="EMBL/GenBank/DDBJ databases">
        <title>Reclasification of Spiribacter aquaticus.</title>
        <authorList>
            <person name="Leon M.J."/>
            <person name="Sanchez-Porro C."/>
            <person name="Ventosa A."/>
        </authorList>
    </citation>
    <scope>NUCLEOTIDE SEQUENCE [LARGE SCALE GENOMIC DNA]</scope>
    <source>
        <strain evidence="2 3">SP30</strain>
    </source>
</reference>
<keyword evidence="3" id="KW-1185">Reference proteome</keyword>
<dbReference type="AlphaFoldDB" id="A0A557RM82"/>
<feature type="transmembrane region" description="Helical" evidence="1">
    <location>
        <begin position="404"/>
        <end position="424"/>
    </location>
</feature>